<dbReference type="PROSITE" id="PS00597">
    <property type="entry name" value="PLANT_LTP"/>
    <property type="match status" value="1"/>
</dbReference>
<dbReference type="AlphaFoldDB" id="A0A5J4ZB81"/>
<proteinExistence type="inferred from homology"/>
<comment type="similarity">
    <text evidence="1 4">Belongs to the plant LTP family.</text>
</comment>
<dbReference type="EMBL" id="CM018052">
    <property type="protein sequence ID" value="KAA8515855.1"/>
    <property type="molecule type" value="Genomic_DNA"/>
</dbReference>
<protein>
    <recommendedName>
        <fullName evidence="4">Non-specific lipid-transfer protein</fullName>
    </recommendedName>
</protein>
<name>A0A5J4ZB81_9ASTE</name>
<dbReference type="OrthoDB" id="649864at2759"/>
<dbReference type="SUPFAM" id="SSF47699">
    <property type="entry name" value="Bifunctional inhibitor/lipid-transfer protein/seed storage 2S albumin"/>
    <property type="match status" value="1"/>
</dbReference>
<organism evidence="7 8">
    <name type="scientific">Nyssa sinensis</name>
    <dbReference type="NCBI Taxonomy" id="561372"/>
    <lineage>
        <taxon>Eukaryota</taxon>
        <taxon>Viridiplantae</taxon>
        <taxon>Streptophyta</taxon>
        <taxon>Embryophyta</taxon>
        <taxon>Tracheophyta</taxon>
        <taxon>Spermatophyta</taxon>
        <taxon>Magnoliopsida</taxon>
        <taxon>eudicotyledons</taxon>
        <taxon>Gunneridae</taxon>
        <taxon>Pentapetalae</taxon>
        <taxon>asterids</taxon>
        <taxon>Cornales</taxon>
        <taxon>Nyssaceae</taxon>
        <taxon>Nyssa</taxon>
    </lineage>
</organism>
<feature type="signal peptide" evidence="5">
    <location>
        <begin position="1"/>
        <end position="24"/>
    </location>
</feature>
<evidence type="ECO:0000259" key="6">
    <source>
        <dbReference type="SMART" id="SM00499"/>
    </source>
</evidence>
<evidence type="ECO:0000256" key="2">
    <source>
        <dbReference type="ARBA" id="ARBA00022448"/>
    </source>
</evidence>
<dbReference type="GO" id="GO:0008289">
    <property type="term" value="F:lipid binding"/>
    <property type="evidence" value="ECO:0007669"/>
    <property type="project" value="UniProtKB-KW"/>
</dbReference>
<keyword evidence="2 4" id="KW-0813">Transport</keyword>
<dbReference type="InterPro" id="IPR036312">
    <property type="entry name" value="Bifun_inhib/LTP/seed_sf"/>
</dbReference>
<dbReference type="InterPro" id="IPR000528">
    <property type="entry name" value="Plant_nsLTP"/>
</dbReference>
<dbReference type="Pfam" id="PF00234">
    <property type="entry name" value="Tryp_alpha_amyl"/>
    <property type="match status" value="1"/>
</dbReference>
<dbReference type="InterPro" id="IPR016140">
    <property type="entry name" value="Bifunc_inhib/LTP/seed_store"/>
</dbReference>
<reference evidence="7 8" key="1">
    <citation type="submission" date="2019-09" db="EMBL/GenBank/DDBJ databases">
        <title>A chromosome-level genome assembly of the Chinese tupelo Nyssa sinensis.</title>
        <authorList>
            <person name="Yang X."/>
            <person name="Kang M."/>
            <person name="Yang Y."/>
            <person name="Xiong H."/>
            <person name="Wang M."/>
            <person name="Zhang Z."/>
            <person name="Wang Z."/>
            <person name="Wu H."/>
            <person name="Ma T."/>
            <person name="Liu J."/>
            <person name="Xi Z."/>
        </authorList>
    </citation>
    <scope>NUCLEOTIDE SEQUENCE [LARGE SCALE GENOMIC DNA]</scope>
    <source>
        <strain evidence="7">J267</strain>
        <tissue evidence="7">Leaf</tissue>
    </source>
</reference>
<dbReference type="CDD" id="cd01960">
    <property type="entry name" value="nsLTP1"/>
    <property type="match status" value="1"/>
</dbReference>
<evidence type="ECO:0000313" key="8">
    <source>
        <dbReference type="Proteomes" id="UP000325577"/>
    </source>
</evidence>
<gene>
    <name evidence="7" type="ORF">F0562_019034</name>
</gene>
<feature type="domain" description="Bifunctional inhibitor/plant lipid transfer protein/seed storage helical" evidence="6">
    <location>
        <begin position="27"/>
        <end position="111"/>
    </location>
</feature>
<dbReference type="GO" id="GO:0006869">
    <property type="term" value="P:lipid transport"/>
    <property type="evidence" value="ECO:0007669"/>
    <property type="project" value="InterPro"/>
</dbReference>
<dbReference type="Proteomes" id="UP000325577">
    <property type="component" value="Linkage Group LG9"/>
</dbReference>
<dbReference type="SMART" id="SM00499">
    <property type="entry name" value="AAI"/>
    <property type="match status" value="1"/>
</dbReference>
<dbReference type="PRINTS" id="PR00382">
    <property type="entry name" value="LIPIDTRNSFER"/>
</dbReference>
<evidence type="ECO:0000313" key="7">
    <source>
        <dbReference type="EMBL" id="KAA8515855.1"/>
    </source>
</evidence>
<keyword evidence="3 4" id="KW-0446">Lipid-binding</keyword>
<evidence type="ECO:0000256" key="4">
    <source>
        <dbReference type="RuleBase" id="RU000628"/>
    </source>
</evidence>
<keyword evidence="5" id="KW-0732">Signal</keyword>
<feature type="chain" id="PRO_5023810629" description="Non-specific lipid-transfer protein" evidence="5">
    <location>
        <begin position="25"/>
        <end position="115"/>
    </location>
</feature>
<evidence type="ECO:0000256" key="1">
    <source>
        <dbReference type="ARBA" id="ARBA00009748"/>
    </source>
</evidence>
<dbReference type="Gene3D" id="1.10.110.10">
    <property type="entry name" value="Plant lipid-transfer and hydrophobic proteins"/>
    <property type="match status" value="1"/>
</dbReference>
<keyword evidence="8" id="KW-1185">Reference proteome</keyword>
<comment type="function">
    <text evidence="4">Plant non-specific lipid-transfer proteins transfer phospholipids as well as galactolipids across membranes. May play a role in wax or cutin deposition in the cell walls of expanding epidermal cells and certain secretory tissues.</text>
</comment>
<evidence type="ECO:0000256" key="5">
    <source>
        <dbReference type="SAM" id="SignalP"/>
    </source>
</evidence>
<evidence type="ECO:0000256" key="3">
    <source>
        <dbReference type="ARBA" id="ARBA00023121"/>
    </source>
</evidence>
<dbReference type="PANTHER" id="PTHR33076">
    <property type="entry name" value="NON-SPECIFIC LIPID-TRANSFER PROTEIN 2-RELATED"/>
    <property type="match status" value="1"/>
</dbReference>
<sequence length="115" mass="11824">MKGVAIPVIVVLAMIQFMANPGQAITCGQVDASLAPCVPYLTGGGNPAPACCDGVKNMKGMAATTADRRAACNCVKETANHYANLKDDAAQALPAKCGVQMNIPISRSTNCDIVN</sequence>
<accession>A0A5J4ZB81</accession>